<reference evidence="10 11" key="1">
    <citation type="journal article" date="2016" name="Nat. Commun.">
        <title>Thousands of microbial genomes shed light on interconnected biogeochemical processes in an aquifer system.</title>
        <authorList>
            <person name="Anantharaman K."/>
            <person name="Brown C.T."/>
            <person name="Hug L.A."/>
            <person name="Sharon I."/>
            <person name="Castelle C.J."/>
            <person name="Probst A.J."/>
            <person name="Thomas B.C."/>
            <person name="Singh A."/>
            <person name="Wilkins M.J."/>
            <person name="Karaoz U."/>
            <person name="Brodie E.L."/>
            <person name="Williams K.H."/>
            <person name="Hubbard S.S."/>
            <person name="Banfield J.F."/>
        </authorList>
    </citation>
    <scope>NUCLEOTIDE SEQUENCE [LARGE SCALE GENOMIC DNA]</scope>
</reference>
<dbReference type="Gene3D" id="1.10.8.100">
    <property type="entry name" value="Ribosomal RNA adenine dimethylase-like, domain 2"/>
    <property type="match status" value="1"/>
</dbReference>
<evidence type="ECO:0000256" key="7">
    <source>
        <dbReference type="HAMAP-Rule" id="MF_00607"/>
    </source>
</evidence>
<dbReference type="STRING" id="1802333.A3G03_03365"/>
<sequence length="266" mass="29721">MKPNKTYGQNFLKSPAVAERMVDAAEISSADLVLEAGPGKGALTEKLLARARQVFAVEKDERLVFYLTLKFKEEFKQNKLVIVGADILKFDPTEVGLQTGGYKIVANIPYYITGEFLRHFLSEVAQPSKMVIMVQKEVAERILAKDPRATNALGLKESILSISIKAYAEPKYLETVPAELFTPKPKVDSAVIVIDKISRDFFTDVSEKRFFNIVKRGFAHKRKLLVNNLEIITAAGKKVLADCGIAPNARAENLTLRQWKHLAENL</sequence>
<evidence type="ECO:0000313" key="11">
    <source>
        <dbReference type="Proteomes" id="UP000176355"/>
    </source>
</evidence>
<evidence type="ECO:0000256" key="1">
    <source>
        <dbReference type="ARBA" id="ARBA00022490"/>
    </source>
</evidence>
<comment type="function">
    <text evidence="7">Specifically dimethylates two adjacent adenosines (A1518 and A1519) in the loop of a conserved hairpin near the 3'-end of 16S rRNA in the 30S particle. May play a critical role in biogenesis of 30S subunits.</text>
</comment>
<comment type="subcellular location">
    <subcellularLocation>
        <location evidence="7">Cytoplasm</location>
    </subcellularLocation>
</comment>
<dbReference type="PROSITE" id="PS51689">
    <property type="entry name" value="SAM_RNA_A_N6_MT"/>
    <property type="match status" value="1"/>
</dbReference>
<dbReference type="Proteomes" id="UP000176355">
    <property type="component" value="Unassembled WGS sequence"/>
</dbReference>
<dbReference type="GO" id="GO:0003723">
    <property type="term" value="F:RNA binding"/>
    <property type="evidence" value="ECO:0007669"/>
    <property type="project" value="UniProtKB-UniRule"/>
</dbReference>
<evidence type="ECO:0000256" key="2">
    <source>
        <dbReference type="ARBA" id="ARBA00022552"/>
    </source>
</evidence>
<keyword evidence="5 7" id="KW-0949">S-adenosyl-L-methionine</keyword>
<evidence type="ECO:0000256" key="4">
    <source>
        <dbReference type="ARBA" id="ARBA00022679"/>
    </source>
</evidence>
<feature type="domain" description="Ribosomal RNA adenine methylase transferase N-terminal" evidence="9">
    <location>
        <begin position="17"/>
        <end position="198"/>
    </location>
</feature>
<comment type="catalytic activity">
    <reaction evidence="7">
        <text>adenosine(1518)/adenosine(1519) in 16S rRNA + 4 S-adenosyl-L-methionine = N(6)-dimethyladenosine(1518)/N(6)-dimethyladenosine(1519) in 16S rRNA + 4 S-adenosyl-L-homocysteine + 4 H(+)</text>
        <dbReference type="Rhea" id="RHEA:19609"/>
        <dbReference type="Rhea" id="RHEA-COMP:10232"/>
        <dbReference type="Rhea" id="RHEA-COMP:10233"/>
        <dbReference type="ChEBI" id="CHEBI:15378"/>
        <dbReference type="ChEBI" id="CHEBI:57856"/>
        <dbReference type="ChEBI" id="CHEBI:59789"/>
        <dbReference type="ChEBI" id="CHEBI:74411"/>
        <dbReference type="ChEBI" id="CHEBI:74493"/>
        <dbReference type="EC" id="2.1.1.182"/>
    </reaction>
</comment>
<dbReference type="InterPro" id="IPR023165">
    <property type="entry name" value="rRNA_Ade_diMease-like_C"/>
</dbReference>
<evidence type="ECO:0000256" key="6">
    <source>
        <dbReference type="ARBA" id="ARBA00022884"/>
    </source>
</evidence>
<dbReference type="PANTHER" id="PTHR11727">
    <property type="entry name" value="DIMETHYLADENOSINE TRANSFERASE"/>
    <property type="match status" value="1"/>
</dbReference>
<dbReference type="InterPro" id="IPR020598">
    <property type="entry name" value="rRNA_Ade_methylase_Trfase_N"/>
</dbReference>
<accession>A0A1G2P4T6</accession>
<evidence type="ECO:0000313" key="10">
    <source>
        <dbReference type="EMBL" id="OHA43377.1"/>
    </source>
</evidence>
<feature type="binding site" evidence="7 8">
    <location>
        <position position="37"/>
    </location>
    <ligand>
        <name>S-adenosyl-L-methionine</name>
        <dbReference type="ChEBI" id="CHEBI:59789"/>
    </ligand>
</feature>
<feature type="binding site" evidence="7 8">
    <location>
        <position position="12"/>
    </location>
    <ligand>
        <name>S-adenosyl-L-methionine</name>
        <dbReference type="ChEBI" id="CHEBI:59789"/>
    </ligand>
</feature>
<dbReference type="InterPro" id="IPR001737">
    <property type="entry name" value="KsgA/Erm"/>
</dbReference>
<dbReference type="HAMAP" id="MF_00607">
    <property type="entry name" value="16SrRNA_methyltr_A"/>
    <property type="match status" value="1"/>
</dbReference>
<feature type="binding site" evidence="7 8">
    <location>
        <position position="58"/>
    </location>
    <ligand>
        <name>S-adenosyl-L-methionine</name>
        <dbReference type="ChEBI" id="CHEBI:59789"/>
    </ligand>
</feature>
<dbReference type="EMBL" id="MHSL01000025">
    <property type="protein sequence ID" value="OHA43377.1"/>
    <property type="molecule type" value="Genomic_DNA"/>
</dbReference>
<keyword evidence="2 7" id="KW-0698">rRNA processing</keyword>
<keyword evidence="4 7" id="KW-0808">Transferase</keyword>
<gene>
    <name evidence="7" type="primary">rsmA</name>
    <name evidence="7" type="synonym">ksgA</name>
    <name evidence="10" type="ORF">A3G03_03365</name>
</gene>
<dbReference type="EC" id="2.1.1.182" evidence="7"/>
<dbReference type="SMART" id="SM00650">
    <property type="entry name" value="rADc"/>
    <property type="match status" value="1"/>
</dbReference>
<dbReference type="NCBIfam" id="TIGR00755">
    <property type="entry name" value="ksgA"/>
    <property type="match status" value="1"/>
</dbReference>
<dbReference type="PROSITE" id="PS01131">
    <property type="entry name" value="RRNA_A_DIMETH"/>
    <property type="match status" value="1"/>
</dbReference>
<dbReference type="PANTHER" id="PTHR11727:SF7">
    <property type="entry name" value="DIMETHYLADENOSINE TRANSFERASE-RELATED"/>
    <property type="match status" value="1"/>
</dbReference>
<organism evidence="10 11">
    <name type="scientific">Candidatus Taylorbacteria bacterium RIFCSPLOWO2_12_FULL_44_15c</name>
    <dbReference type="NCBI Taxonomy" id="1802333"/>
    <lineage>
        <taxon>Bacteria</taxon>
        <taxon>Candidatus Tayloriibacteriota</taxon>
    </lineage>
</organism>
<dbReference type="SUPFAM" id="SSF53335">
    <property type="entry name" value="S-adenosyl-L-methionine-dependent methyltransferases"/>
    <property type="match status" value="1"/>
</dbReference>
<keyword evidence="6 7" id="KW-0694">RNA-binding</keyword>
<name>A0A1G2P4T6_9BACT</name>
<feature type="binding site" evidence="7 8">
    <location>
        <position position="86"/>
    </location>
    <ligand>
        <name>S-adenosyl-L-methionine</name>
        <dbReference type="ChEBI" id="CHEBI:59789"/>
    </ligand>
</feature>
<dbReference type="GO" id="GO:0052908">
    <property type="term" value="F:16S rRNA (adenine(1518)-N(6)/adenine(1519)-N(6))-dimethyltransferase activity"/>
    <property type="evidence" value="ECO:0007669"/>
    <property type="project" value="UniProtKB-EC"/>
</dbReference>
<evidence type="ECO:0000256" key="3">
    <source>
        <dbReference type="ARBA" id="ARBA00022603"/>
    </source>
</evidence>
<dbReference type="Pfam" id="PF00398">
    <property type="entry name" value="RrnaAD"/>
    <property type="match status" value="1"/>
</dbReference>
<proteinExistence type="inferred from homology"/>
<evidence type="ECO:0000259" key="9">
    <source>
        <dbReference type="SMART" id="SM00650"/>
    </source>
</evidence>
<dbReference type="InterPro" id="IPR029063">
    <property type="entry name" value="SAM-dependent_MTases_sf"/>
</dbReference>
<dbReference type="InterPro" id="IPR011530">
    <property type="entry name" value="rRNA_adenine_dimethylase"/>
</dbReference>
<protein>
    <recommendedName>
        <fullName evidence="7">Ribosomal RNA small subunit methyltransferase A</fullName>
        <ecNumber evidence="7">2.1.1.182</ecNumber>
    </recommendedName>
    <alternativeName>
        <fullName evidence="7">16S rRNA (adenine(1518)-N(6)/adenine(1519)-N(6))-dimethyltransferase</fullName>
    </alternativeName>
    <alternativeName>
        <fullName evidence="7">16S rRNA dimethyladenosine transferase</fullName>
    </alternativeName>
    <alternativeName>
        <fullName evidence="7">16S rRNA dimethylase</fullName>
    </alternativeName>
    <alternativeName>
        <fullName evidence="7">S-adenosylmethionine-6-N', N'-adenosyl(rRNA) dimethyltransferase</fullName>
    </alternativeName>
</protein>
<feature type="binding site" evidence="7 8">
    <location>
        <position position="10"/>
    </location>
    <ligand>
        <name>S-adenosyl-L-methionine</name>
        <dbReference type="ChEBI" id="CHEBI:59789"/>
    </ligand>
</feature>
<dbReference type="Gene3D" id="3.40.50.150">
    <property type="entry name" value="Vaccinia Virus protein VP39"/>
    <property type="match status" value="1"/>
</dbReference>
<dbReference type="CDD" id="cd02440">
    <property type="entry name" value="AdoMet_MTases"/>
    <property type="match status" value="1"/>
</dbReference>
<evidence type="ECO:0000256" key="5">
    <source>
        <dbReference type="ARBA" id="ARBA00022691"/>
    </source>
</evidence>
<comment type="caution">
    <text evidence="10">The sequence shown here is derived from an EMBL/GenBank/DDBJ whole genome shotgun (WGS) entry which is preliminary data.</text>
</comment>
<keyword evidence="3 7" id="KW-0489">Methyltransferase</keyword>
<keyword evidence="1 7" id="KW-0963">Cytoplasm</keyword>
<dbReference type="AlphaFoldDB" id="A0A1G2P4T6"/>
<dbReference type="InterPro" id="IPR020596">
    <property type="entry name" value="rRNA_Ade_Mease_Trfase_CS"/>
</dbReference>
<feature type="binding site" evidence="7 8">
    <location>
        <position position="107"/>
    </location>
    <ligand>
        <name>S-adenosyl-L-methionine</name>
        <dbReference type="ChEBI" id="CHEBI:59789"/>
    </ligand>
</feature>
<comment type="similarity">
    <text evidence="7">Belongs to the class I-like SAM-binding methyltransferase superfamily. rRNA adenine N(6)-methyltransferase family. RsmA subfamily.</text>
</comment>
<dbReference type="GO" id="GO:0005829">
    <property type="term" value="C:cytosol"/>
    <property type="evidence" value="ECO:0007669"/>
    <property type="project" value="TreeGrafter"/>
</dbReference>
<evidence type="ECO:0000256" key="8">
    <source>
        <dbReference type="PROSITE-ProRule" id="PRU01026"/>
    </source>
</evidence>